<gene>
    <name evidence="1" type="ordered locus">Rahaq_5106</name>
</gene>
<name>A0A0H3FHG9_RAHSY</name>
<organism evidence="1 2">
    <name type="scientific">Rahnella sp. (strain Y9602)</name>
    <dbReference type="NCBI Taxonomy" id="2703885"/>
    <lineage>
        <taxon>Bacteria</taxon>
        <taxon>Pseudomonadati</taxon>
        <taxon>Pseudomonadota</taxon>
        <taxon>Gammaproteobacteria</taxon>
        <taxon>Enterobacterales</taxon>
        <taxon>Yersiniaceae</taxon>
        <taxon>Rahnella</taxon>
    </lineage>
</organism>
<dbReference type="EMBL" id="CP002507">
    <property type="protein sequence ID" value="ADW76672.1"/>
    <property type="molecule type" value="Genomic_DNA"/>
</dbReference>
<evidence type="ECO:0000313" key="2">
    <source>
        <dbReference type="Proteomes" id="UP000007257"/>
    </source>
</evidence>
<geneLocation type="plasmid" evidence="1 2">
    <name>pRAHAQ02</name>
</geneLocation>
<evidence type="ECO:0000313" key="1">
    <source>
        <dbReference type="EMBL" id="ADW76672.1"/>
    </source>
</evidence>
<accession>A0A0H3FHG9</accession>
<protein>
    <submittedName>
        <fullName evidence="1">Uncharacterized protein</fullName>
    </submittedName>
</protein>
<dbReference type="KEGG" id="rah:Rahaq_5106"/>
<sequence length="36" mass="4190">MLNIQNELPVDIDIIAWVIQTMLSDSTTSFFYKITK</sequence>
<proteinExistence type="predicted"/>
<dbReference type="HOGENOM" id="CLU_3358003_0_0_6"/>
<reference evidence="1 2" key="2">
    <citation type="journal article" date="2012" name="J. Bacteriol.">
        <title>Complete Genome Sequence of Rahnella sp. Strain Y9602, a Gammaproteobacterium Isolate from Metal- and Radionuclide-Contaminated Soil.</title>
        <authorList>
            <person name="Martinez R.J."/>
            <person name="Bruce D."/>
            <person name="Detter C."/>
            <person name="Goodwin L.A."/>
            <person name="Han J."/>
            <person name="Han C.S."/>
            <person name="Held B."/>
            <person name="Land M.L."/>
            <person name="Mikhailova N."/>
            <person name="Nolan M."/>
            <person name="Pennacchio L."/>
            <person name="Pitluck S."/>
            <person name="Tapia R."/>
            <person name="Woyke T."/>
            <person name="Sobecky P.A."/>
        </authorList>
    </citation>
    <scope>NUCLEOTIDE SEQUENCE [LARGE SCALE GENOMIC DNA]</scope>
    <source>
        <strain evidence="1 2">Y9602</strain>
        <plasmid evidence="1">pRAHAQ02</plasmid>
    </source>
</reference>
<reference evidence="2" key="1">
    <citation type="submission" date="2011-01" db="EMBL/GenBank/DDBJ databases">
        <title>Complete sequence of plasmid2 of Rahnella sp. Y9602.</title>
        <authorList>
            <consortium name="US DOE Joint Genome Institute"/>
            <person name="Lucas S."/>
            <person name="Copeland A."/>
            <person name="Lapidus A."/>
            <person name="Cheng J.-F."/>
            <person name="Goodwin L."/>
            <person name="Pitluck S."/>
            <person name="Lu M."/>
            <person name="Detter J.C."/>
            <person name="Han C."/>
            <person name="Tapia R."/>
            <person name="Land M."/>
            <person name="Hauser L."/>
            <person name="Kyrpides N."/>
            <person name="Ivanova N."/>
            <person name="Ovchinnikova G."/>
            <person name="Pagani I."/>
            <person name="Sobecky P.A."/>
            <person name="Martinez R.J."/>
            <person name="Woyke T."/>
        </authorList>
    </citation>
    <scope>NUCLEOTIDE SEQUENCE [LARGE SCALE GENOMIC DNA]</scope>
    <source>
        <strain evidence="2">Y9602</strain>
        <plasmid evidence="2">pRAHAQ02</plasmid>
    </source>
</reference>
<dbReference type="Proteomes" id="UP000007257">
    <property type="component" value="Plasmid pRAHAQ02"/>
</dbReference>
<keyword evidence="1" id="KW-0614">Plasmid</keyword>
<dbReference type="AlphaFoldDB" id="A0A0H3FHG9"/>